<keyword evidence="2" id="KW-1185">Reference proteome</keyword>
<accession>A0ACB8BXJ0</accession>
<evidence type="ECO:0000313" key="1">
    <source>
        <dbReference type="EMBL" id="KAH7930124.1"/>
    </source>
</evidence>
<dbReference type="Proteomes" id="UP000790709">
    <property type="component" value="Unassembled WGS sequence"/>
</dbReference>
<dbReference type="EMBL" id="MU266335">
    <property type="protein sequence ID" value="KAH7930124.1"/>
    <property type="molecule type" value="Genomic_DNA"/>
</dbReference>
<reference evidence="1" key="1">
    <citation type="journal article" date="2021" name="New Phytol.">
        <title>Evolutionary innovations through gain and loss of genes in the ectomycorrhizal Boletales.</title>
        <authorList>
            <person name="Wu G."/>
            <person name="Miyauchi S."/>
            <person name="Morin E."/>
            <person name="Kuo A."/>
            <person name="Drula E."/>
            <person name="Varga T."/>
            <person name="Kohler A."/>
            <person name="Feng B."/>
            <person name="Cao Y."/>
            <person name="Lipzen A."/>
            <person name="Daum C."/>
            <person name="Hundley H."/>
            <person name="Pangilinan J."/>
            <person name="Johnson J."/>
            <person name="Barry K."/>
            <person name="LaButti K."/>
            <person name="Ng V."/>
            <person name="Ahrendt S."/>
            <person name="Min B."/>
            <person name="Choi I.G."/>
            <person name="Park H."/>
            <person name="Plett J.M."/>
            <person name="Magnuson J."/>
            <person name="Spatafora J.W."/>
            <person name="Nagy L.G."/>
            <person name="Henrissat B."/>
            <person name="Grigoriev I.V."/>
            <person name="Yang Z.L."/>
            <person name="Xu J."/>
            <person name="Martin F.M."/>
        </authorList>
    </citation>
    <scope>NUCLEOTIDE SEQUENCE</scope>
    <source>
        <strain evidence="1">KUC20120723A-06</strain>
    </source>
</reference>
<protein>
    <submittedName>
        <fullName evidence="1">Uncharacterized protein</fullName>
    </submittedName>
</protein>
<comment type="caution">
    <text evidence="1">The sequence shown here is derived from an EMBL/GenBank/DDBJ whole genome shotgun (WGS) entry which is preliminary data.</text>
</comment>
<sequence>MPQYVVSSSRSSPYVGYSHSNPTYPSQPIVYSTAGSHRSHHGHGGYEFPSYDTSGYGTPLRRYASAGHGSPAYYANQSHGGYHRSRSRSHSHAQPAQVISVPGRSHSHRRRSTSRSRHHHSSSHPNVSYSHAGSSHGHGYVSDSGRHDYYRSHGTSLGDRLRHFFGMDYRPSSHRDSGRHHSNHRTRTGPWFFGSKDERGFVDDYGREVDHRGRPIHRF</sequence>
<name>A0ACB8BXJ0_9AGAM</name>
<proteinExistence type="predicted"/>
<evidence type="ECO:0000313" key="2">
    <source>
        <dbReference type="Proteomes" id="UP000790709"/>
    </source>
</evidence>
<gene>
    <name evidence="1" type="ORF">BV22DRAFT_1028858</name>
</gene>
<organism evidence="1 2">
    <name type="scientific">Leucogyrophana mollusca</name>
    <dbReference type="NCBI Taxonomy" id="85980"/>
    <lineage>
        <taxon>Eukaryota</taxon>
        <taxon>Fungi</taxon>
        <taxon>Dikarya</taxon>
        <taxon>Basidiomycota</taxon>
        <taxon>Agaricomycotina</taxon>
        <taxon>Agaricomycetes</taxon>
        <taxon>Agaricomycetidae</taxon>
        <taxon>Boletales</taxon>
        <taxon>Boletales incertae sedis</taxon>
        <taxon>Leucogyrophana</taxon>
    </lineage>
</organism>